<dbReference type="Gene3D" id="3.20.20.300">
    <property type="entry name" value="Glycoside hydrolase, family 3, N-terminal domain"/>
    <property type="match status" value="1"/>
</dbReference>
<dbReference type="Pfam" id="PF00933">
    <property type="entry name" value="Glyco_hydro_3"/>
    <property type="match status" value="1"/>
</dbReference>
<feature type="signal peptide" evidence="5">
    <location>
        <begin position="1"/>
        <end position="27"/>
    </location>
</feature>
<evidence type="ECO:0000256" key="1">
    <source>
        <dbReference type="ARBA" id="ARBA00005336"/>
    </source>
</evidence>
<dbReference type="EMBL" id="SMRT01000004">
    <property type="protein sequence ID" value="TDF98337.1"/>
    <property type="molecule type" value="Genomic_DNA"/>
</dbReference>
<dbReference type="SUPFAM" id="SSF51445">
    <property type="entry name" value="(Trans)glycosidases"/>
    <property type="match status" value="1"/>
</dbReference>
<dbReference type="InterPro" id="IPR050226">
    <property type="entry name" value="NagZ_Beta-hexosaminidase"/>
</dbReference>
<accession>A0A4R5KTV0</accession>
<comment type="caution">
    <text evidence="7">The sequence shown here is derived from an EMBL/GenBank/DDBJ whole genome shotgun (WGS) entry which is preliminary data.</text>
</comment>
<feature type="domain" description="Glycoside hydrolase family 3 N-terminal" evidence="6">
    <location>
        <begin position="78"/>
        <end position="401"/>
    </location>
</feature>
<dbReference type="AlphaFoldDB" id="A0A4R5KTV0"/>
<dbReference type="PROSITE" id="PS51257">
    <property type="entry name" value="PROKAR_LIPOPROTEIN"/>
    <property type="match status" value="1"/>
</dbReference>
<evidence type="ECO:0000256" key="5">
    <source>
        <dbReference type="SAM" id="SignalP"/>
    </source>
</evidence>
<dbReference type="NCBIfam" id="NF003740">
    <property type="entry name" value="PRK05337.1"/>
    <property type="match status" value="1"/>
</dbReference>
<dbReference type="GO" id="GO:0005975">
    <property type="term" value="P:carbohydrate metabolic process"/>
    <property type="evidence" value="ECO:0007669"/>
    <property type="project" value="InterPro"/>
</dbReference>
<organism evidence="7 8">
    <name type="scientific">Paenibacillus piri</name>
    <dbReference type="NCBI Taxonomy" id="2547395"/>
    <lineage>
        <taxon>Bacteria</taxon>
        <taxon>Bacillati</taxon>
        <taxon>Bacillota</taxon>
        <taxon>Bacilli</taxon>
        <taxon>Bacillales</taxon>
        <taxon>Paenibacillaceae</taxon>
        <taxon>Paenibacillus</taxon>
    </lineage>
</organism>
<feature type="compositionally biased region" description="Basic and acidic residues" evidence="4">
    <location>
        <begin position="419"/>
        <end position="430"/>
    </location>
</feature>
<dbReference type="Proteomes" id="UP000295636">
    <property type="component" value="Unassembled WGS sequence"/>
</dbReference>
<dbReference type="InterPro" id="IPR001764">
    <property type="entry name" value="Glyco_hydro_3_N"/>
</dbReference>
<dbReference type="InterPro" id="IPR036962">
    <property type="entry name" value="Glyco_hydro_3_N_sf"/>
</dbReference>
<keyword evidence="8" id="KW-1185">Reference proteome</keyword>
<comment type="similarity">
    <text evidence="1">Belongs to the glycosyl hydrolase 3 family.</text>
</comment>
<dbReference type="PRINTS" id="PR00133">
    <property type="entry name" value="GLHYDRLASE3"/>
</dbReference>
<evidence type="ECO:0000256" key="2">
    <source>
        <dbReference type="ARBA" id="ARBA00022801"/>
    </source>
</evidence>
<feature type="region of interest" description="Disordered" evidence="4">
    <location>
        <begin position="407"/>
        <end position="430"/>
    </location>
</feature>
<dbReference type="PANTHER" id="PTHR30480">
    <property type="entry name" value="BETA-HEXOSAMINIDASE-RELATED"/>
    <property type="match status" value="1"/>
</dbReference>
<dbReference type="GO" id="GO:0004563">
    <property type="term" value="F:beta-N-acetylhexosaminidase activity"/>
    <property type="evidence" value="ECO:0007669"/>
    <property type="project" value="UniProtKB-EC"/>
</dbReference>
<dbReference type="PANTHER" id="PTHR30480:SF16">
    <property type="entry name" value="GLYCOSIDE HYDROLASE FAMILY 3 DOMAIN PROTEIN"/>
    <property type="match status" value="1"/>
</dbReference>
<sequence length="430" mass="46294">MRFLRIRLIYITAICLIVLAGCRTKHAEPSAPETPPPTSANHAAPNPQPVDREPPKPAAQEPPESVDPTAELVAQMSMTEKIGQMVLIGVDGTAMKPEISTFIKERRVGGIILYSHNIVSATQTTELVNGLKQSNREAGARLPLLLSADQEGGRVSRLPKEIAAFPASMTIGSTNDTKYAYQVGSALGEAIKSVGLNTDYAPVLDVNTNPDNPVIGDRSFGNTSKTVRSMGVQEMLGMKSHEVIPVVKHFPGHGDTSVDSHKGLPVVDHDLQRLRSIEFEPFASAIKEGAPAVMVAHILMNKLDPDTPASMSRIVIQNFLRDELKFNGVVITDDMTMEAIGKTMPIGPASVQAVLAGADIVLVGHNPKQQNDVLDALSAAAESGEIPQPVIDASVYRIVKLKQSFRLSDQPTPPADMSELNKHIQEALKR</sequence>
<keyword evidence="5" id="KW-0732">Signal</keyword>
<evidence type="ECO:0000256" key="3">
    <source>
        <dbReference type="ARBA" id="ARBA00023295"/>
    </source>
</evidence>
<dbReference type="OrthoDB" id="9805821at2"/>
<feature type="chain" id="PRO_5020485511" evidence="5">
    <location>
        <begin position="28"/>
        <end position="430"/>
    </location>
</feature>
<proteinExistence type="inferred from homology"/>
<evidence type="ECO:0000313" key="7">
    <source>
        <dbReference type="EMBL" id="TDF98337.1"/>
    </source>
</evidence>
<evidence type="ECO:0000259" key="6">
    <source>
        <dbReference type="Pfam" id="PF00933"/>
    </source>
</evidence>
<keyword evidence="2 7" id="KW-0378">Hydrolase</keyword>
<dbReference type="InterPro" id="IPR017853">
    <property type="entry name" value="GH"/>
</dbReference>
<dbReference type="EC" id="3.2.1.52" evidence="7"/>
<gene>
    <name evidence="7" type="primary">nagZ</name>
    <name evidence="7" type="ORF">E1757_10960</name>
</gene>
<reference evidence="7 8" key="1">
    <citation type="submission" date="2019-03" db="EMBL/GenBank/DDBJ databases">
        <title>This is whole genome sequence of Paenibacillus sp MS74 strain.</title>
        <authorList>
            <person name="Trinh H.N."/>
        </authorList>
    </citation>
    <scope>NUCLEOTIDE SEQUENCE [LARGE SCALE GENOMIC DNA]</scope>
    <source>
        <strain evidence="7 8">MS74</strain>
    </source>
</reference>
<name>A0A4R5KTV0_9BACL</name>
<evidence type="ECO:0000313" key="8">
    <source>
        <dbReference type="Proteomes" id="UP000295636"/>
    </source>
</evidence>
<dbReference type="GO" id="GO:0009254">
    <property type="term" value="P:peptidoglycan turnover"/>
    <property type="evidence" value="ECO:0007669"/>
    <property type="project" value="TreeGrafter"/>
</dbReference>
<protein>
    <submittedName>
        <fullName evidence="7">Beta-N-acetylhexosaminidase</fullName>
        <ecNumber evidence="7">3.2.1.52</ecNumber>
    </submittedName>
</protein>
<feature type="region of interest" description="Disordered" evidence="4">
    <location>
        <begin position="26"/>
        <end position="67"/>
    </location>
</feature>
<evidence type="ECO:0000256" key="4">
    <source>
        <dbReference type="SAM" id="MobiDB-lite"/>
    </source>
</evidence>
<keyword evidence="3 7" id="KW-0326">Glycosidase</keyword>